<keyword evidence="2" id="KW-0106">Calcium</keyword>
<comment type="caution">
    <text evidence="6">The sequence shown here is derived from an EMBL/GenBank/DDBJ whole genome shotgun (WGS) entry which is preliminary data.</text>
</comment>
<dbReference type="GO" id="GO:0046872">
    <property type="term" value="F:metal ion binding"/>
    <property type="evidence" value="ECO:0007669"/>
    <property type="project" value="UniProtKB-KW"/>
</dbReference>
<dbReference type="PROSITE" id="PS50004">
    <property type="entry name" value="C2"/>
    <property type="match status" value="2"/>
</dbReference>
<gene>
    <name evidence="6" type="ORF">ACHAWU_005663</name>
</gene>
<evidence type="ECO:0000313" key="6">
    <source>
        <dbReference type="EMBL" id="KAL3766271.1"/>
    </source>
</evidence>
<dbReference type="PANTHER" id="PTHR45911:SF4">
    <property type="entry name" value="MULTIPLE C2 AND TRANSMEMBRANE DOMAIN-CONTAINING PROTEIN"/>
    <property type="match status" value="1"/>
</dbReference>
<keyword evidence="4" id="KW-0812">Transmembrane</keyword>
<evidence type="ECO:0000256" key="4">
    <source>
        <dbReference type="SAM" id="Phobius"/>
    </source>
</evidence>
<keyword evidence="7" id="KW-1185">Reference proteome</keyword>
<dbReference type="InterPro" id="IPR000008">
    <property type="entry name" value="C2_dom"/>
</dbReference>
<organism evidence="6 7">
    <name type="scientific">Discostella pseudostelligera</name>
    <dbReference type="NCBI Taxonomy" id="259834"/>
    <lineage>
        <taxon>Eukaryota</taxon>
        <taxon>Sar</taxon>
        <taxon>Stramenopiles</taxon>
        <taxon>Ochrophyta</taxon>
        <taxon>Bacillariophyta</taxon>
        <taxon>Coscinodiscophyceae</taxon>
        <taxon>Thalassiosirophycidae</taxon>
        <taxon>Stephanodiscales</taxon>
        <taxon>Stephanodiscaceae</taxon>
        <taxon>Discostella</taxon>
    </lineage>
</organism>
<protein>
    <recommendedName>
        <fullName evidence="5">C2 domain-containing protein</fullName>
    </recommendedName>
</protein>
<dbReference type="CDD" id="cd00030">
    <property type="entry name" value="C2"/>
    <property type="match status" value="2"/>
</dbReference>
<dbReference type="Gene3D" id="2.60.40.150">
    <property type="entry name" value="C2 domain"/>
    <property type="match status" value="2"/>
</dbReference>
<evidence type="ECO:0000256" key="3">
    <source>
        <dbReference type="SAM" id="Coils"/>
    </source>
</evidence>
<reference evidence="6 7" key="1">
    <citation type="submission" date="2024-10" db="EMBL/GenBank/DDBJ databases">
        <title>Updated reference genomes for cyclostephanoid diatoms.</title>
        <authorList>
            <person name="Roberts W.R."/>
            <person name="Alverson A.J."/>
        </authorList>
    </citation>
    <scope>NUCLEOTIDE SEQUENCE [LARGE SCALE GENOMIC DNA]</scope>
    <source>
        <strain evidence="6 7">AJA232-27</strain>
    </source>
</reference>
<keyword evidence="3" id="KW-0175">Coiled coil</keyword>
<dbReference type="Pfam" id="PF00168">
    <property type="entry name" value="C2"/>
    <property type="match status" value="2"/>
</dbReference>
<feature type="coiled-coil region" evidence="3">
    <location>
        <begin position="831"/>
        <end position="865"/>
    </location>
</feature>
<keyword evidence="1" id="KW-0479">Metal-binding</keyword>
<feature type="domain" description="C2" evidence="5">
    <location>
        <begin position="450"/>
        <end position="578"/>
    </location>
</feature>
<evidence type="ECO:0000313" key="7">
    <source>
        <dbReference type="Proteomes" id="UP001530293"/>
    </source>
</evidence>
<keyword evidence="4" id="KW-1133">Transmembrane helix</keyword>
<dbReference type="PANTHER" id="PTHR45911">
    <property type="entry name" value="C2 DOMAIN-CONTAINING PROTEIN"/>
    <property type="match status" value="1"/>
</dbReference>
<dbReference type="AlphaFoldDB" id="A0ABD3MTT7"/>
<evidence type="ECO:0000259" key="5">
    <source>
        <dbReference type="PROSITE" id="PS50004"/>
    </source>
</evidence>
<sequence length="1161" mass="133297">MTMASAERTIRKDLGAWEVTAPLPAVVPAQLTPSTRRRRISVEIHHVTSVSEGSSSSNSNSSVDALLFKESEICYVRILHPRSMINTINPVDLSHRIFDPIANKFKGDSSKANKPPVNFFTGISRNKSEDAADQENDDESVMLSFKEESGDVTAAQDQGWRPRYKIPIRLFNIVERKNRSVFVQFESKASSNRQEIVFDSEADMASFCTVIQQQKKLLEDRLKAQVEDALKDIKLKKDEEVTLLFDICSGTDLPRSDIGKNSDPYVTVRFNGKKIHKTDFISNQANPIWTLRKGALFLWKVSALELFQSEKGLVFDVKDYDAFASNETLGTFNIDARTLYKWNGERREFSLKSAVGGKDVGQGKISLRVRRATEHDIIFMEGYNDRRKHVVSPAVPPSPIIKAGSPLKNIIAVHSKKEKEGPDKGKIKYLTRPGPDPKRRIETAWLTKEKIEEESMKQSYEWLDIGSGHLGKIFVEIISCDKLPNKDTGILGNKTDAFVSVVYEDTFARTDVIEDCLSPRWMPWSRRAFIFNCMHTSSQINLAVFDNDQGPIGYHDFIGRVSVDISNFRPNLIYLLQYNLYPTAKCAPREAKLGTIQIRLRLEMEPERTLLLSNLHLPLGVYVNVESKRDFEVIRQTVEGCVDTKKYSIVSRCDVNCQVIDFFLSKLDFHFNLCRTQFGRITKNCKFNSIRLFYSLITHNSFVRHTPYSMHIVWSYLTIYYLLEDVFMSVILWRGHSKISLPMPHLSLHSLFKWAQFDFPLHSLVLFICCVSIVEYPDLLPSFFFLSLGWILLATAERRTSDPNPWTHCKTFSHFASALIFGDSIAAPKTIKMQKADADRWEKRLREAEERAKNRADEYAREQEQYWKDLEEIGDTNQDLSEQRSGGFFLDPVRAYLYPYQQWLRLGCIWMRVFKNILIWEECYLSFWIALTSLSLAVVVFFLPWGLILKWTLRIVVWVTLGPWMKLVDIFLIDHVEEETDALMQERRNKLQRERQKWLDQQKLEALIVRENVAKLRDFKQYMFGQHIIQVNTLKKDRYYDIPLPSSTSSPYDPGSKSLGEVAMQEAGYHRIRITGQQLVGDMIPQIFATPTMEAPTGQPTKHTDLLDKGSPALFYDSNDSLSAAAIKIGSILVGAGAITWYGVPLLVYLMRVLLPESEKF</sequence>
<feature type="domain" description="C2" evidence="5">
    <location>
        <begin position="222"/>
        <end position="349"/>
    </location>
</feature>
<dbReference type="SUPFAM" id="SSF49562">
    <property type="entry name" value="C2 domain (Calcium/lipid-binding domain, CaLB)"/>
    <property type="match status" value="2"/>
</dbReference>
<dbReference type="EMBL" id="JALLBG020000087">
    <property type="protein sequence ID" value="KAL3766271.1"/>
    <property type="molecule type" value="Genomic_DNA"/>
</dbReference>
<feature type="transmembrane region" description="Helical" evidence="4">
    <location>
        <begin position="924"/>
        <end position="945"/>
    </location>
</feature>
<keyword evidence="4" id="KW-0472">Membrane</keyword>
<dbReference type="InterPro" id="IPR035892">
    <property type="entry name" value="C2_domain_sf"/>
</dbReference>
<proteinExistence type="predicted"/>
<evidence type="ECO:0000256" key="1">
    <source>
        <dbReference type="ARBA" id="ARBA00022723"/>
    </source>
</evidence>
<feature type="transmembrane region" description="Helical" evidence="4">
    <location>
        <begin position="1132"/>
        <end position="1155"/>
    </location>
</feature>
<evidence type="ECO:0000256" key="2">
    <source>
        <dbReference type="ARBA" id="ARBA00022837"/>
    </source>
</evidence>
<dbReference type="SMART" id="SM00239">
    <property type="entry name" value="C2"/>
    <property type="match status" value="2"/>
</dbReference>
<name>A0ABD3MTT7_9STRA</name>
<dbReference type="Proteomes" id="UP001530293">
    <property type="component" value="Unassembled WGS sequence"/>
</dbReference>
<accession>A0ABD3MTT7</accession>